<dbReference type="EMBL" id="MNCJ02000321">
    <property type="protein sequence ID" value="KAF5803272.1"/>
    <property type="molecule type" value="Genomic_DNA"/>
</dbReference>
<evidence type="ECO:0000313" key="1">
    <source>
        <dbReference type="EMBL" id="KAF5803272.1"/>
    </source>
</evidence>
<accession>A0A9K3NJV2</accession>
<reference evidence="1" key="2">
    <citation type="submission" date="2020-06" db="EMBL/GenBank/DDBJ databases">
        <title>Helianthus annuus Genome sequencing and assembly Release 2.</title>
        <authorList>
            <person name="Gouzy J."/>
            <person name="Langlade N."/>
            <person name="Munos S."/>
        </authorList>
    </citation>
    <scope>NUCLEOTIDE SEQUENCE</scope>
    <source>
        <tissue evidence="1">Leaves</tissue>
    </source>
</reference>
<dbReference type="Gramene" id="mRNA:HanXRQr2_Chr06g0269351">
    <property type="protein sequence ID" value="CDS:HanXRQr2_Chr06g0269351.1"/>
    <property type="gene ID" value="HanXRQr2_Chr06g0269351"/>
</dbReference>
<reference evidence="1" key="1">
    <citation type="journal article" date="2017" name="Nature">
        <title>The sunflower genome provides insights into oil metabolism, flowering and Asterid evolution.</title>
        <authorList>
            <person name="Badouin H."/>
            <person name="Gouzy J."/>
            <person name="Grassa C.J."/>
            <person name="Murat F."/>
            <person name="Staton S.E."/>
            <person name="Cottret L."/>
            <person name="Lelandais-Briere C."/>
            <person name="Owens G.L."/>
            <person name="Carrere S."/>
            <person name="Mayjonade B."/>
            <person name="Legrand L."/>
            <person name="Gill N."/>
            <person name="Kane N.C."/>
            <person name="Bowers J.E."/>
            <person name="Hubner S."/>
            <person name="Bellec A."/>
            <person name="Berard A."/>
            <person name="Berges H."/>
            <person name="Blanchet N."/>
            <person name="Boniface M.C."/>
            <person name="Brunel D."/>
            <person name="Catrice O."/>
            <person name="Chaidir N."/>
            <person name="Claudel C."/>
            <person name="Donnadieu C."/>
            <person name="Faraut T."/>
            <person name="Fievet G."/>
            <person name="Helmstetter N."/>
            <person name="King M."/>
            <person name="Knapp S.J."/>
            <person name="Lai Z."/>
            <person name="Le Paslier M.C."/>
            <person name="Lippi Y."/>
            <person name="Lorenzon L."/>
            <person name="Mandel J.R."/>
            <person name="Marage G."/>
            <person name="Marchand G."/>
            <person name="Marquand E."/>
            <person name="Bret-Mestries E."/>
            <person name="Morien E."/>
            <person name="Nambeesan S."/>
            <person name="Nguyen T."/>
            <person name="Pegot-Espagnet P."/>
            <person name="Pouilly N."/>
            <person name="Raftis F."/>
            <person name="Sallet E."/>
            <person name="Schiex T."/>
            <person name="Thomas J."/>
            <person name="Vandecasteele C."/>
            <person name="Vares D."/>
            <person name="Vear F."/>
            <person name="Vautrin S."/>
            <person name="Crespi M."/>
            <person name="Mangin B."/>
            <person name="Burke J.M."/>
            <person name="Salse J."/>
            <person name="Munos S."/>
            <person name="Vincourt P."/>
            <person name="Rieseberg L.H."/>
            <person name="Langlade N.B."/>
        </authorList>
    </citation>
    <scope>NUCLEOTIDE SEQUENCE</scope>
    <source>
        <tissue evidence="1">Leaves</tissue>
    </source>
</reference>
<comment type="caution">
    <text evidence="1">The sequence shown here is derived from an EMBL/GenBank/DDBJ whole genome shotgun (WGS) entry which is preliminary data.</text>
</comment>
<keyword evidence="2" id="KW-1185">Reference proteome</keyword>
<sequence length="135" mass="15795">MGLNGDLCCRCGLEAEDTNHLFIKCLVARCIWWQLSVWMRISIPTDSHSVTERLAFFTNQLGSKRWKKVVLAVVMAAFWRIWICRNDKLFNGKEVPYNRMVEAIKEDAFVWIKYRSSKASLEWDSWVSFNVGTLL</sequence>
<dbReference type="PANTHER" id="PTHR33116">
    <property type="entry name" value="REVERSE TRANSCRIPTASE ZINC-BINDING DOMAIN-CONTAINING PROTEIN-RELATED-RELATED"/>
    <property type="match status" value="1"/>
</dbReference>
<gene>
    <name evidence="1" type="ORF">HanXRQr2_Chr06g0269351</name>
</gene>
<evidence type="ECO:0000313" key="2">
    <source>
        <dbReference type="Proteomes" id="UP000215914"/>
    </source>
</evidence>
<dbReference type="AlphaFoldDB" id="A0A9K3NJV2"/>
<dbReference type="PANTHER" id="PTHR33116:SF81">
    <property type="entry name" value="RNA-DIRECTED DNA POLYMERASE"/>
    <property type="match status" value="1"/>
</dbReference>
<organism evidence="1 2">
    <name type="scientific">Helianthus annuus</name>
    <name type="common">Common sunflower</name>
    <dbReference type="NCBI Taxonomy" id="4232"/>
    <lineage>
        <taxon>Eukaryota</taxon>
        <taxon>Viridiplantae</taxon>
        <taxon>Streptophyta</taxon>
        <taxon>Embryophyta</taxon>
        <taxon>Tracheophyta</taxon>
        <taxon>Spermatophyta</taxon>
        <taxon>Magnoliopsida</taxon>
        <taxon>eudicotyledons</taxon>
        <taxon>Gunneridae</taxon>
        <taxon>Pentapetalae</taxon>
        <taxon>asterids</taxon>
        <taxon>campanulids</taxon>
        <taxon>Asterales</taxon>
        <taxon>Asteraceae</taxon>
        <taxon>Asteroideae</taxon>
        <taxon>Heliantheae alliance</taxon>
        <taxon>Heliantheae</taxon>
        <taxon>Helianthus</taxon>
    </lineage>
</organism>
<evidence type="ECO:0008006" key="3">
    <source>
        <dbReference type="Google" id="ProtNLM"/>
    </source>
</evidence>
<protein>
    <recommendedName>
        <fullName evidence="3">Reverse transcriptase zinc-binding domain-containing protein</fullName>
    </recommendedName>
</protein>
<proteinExistence type="predicted"/>
<name>A0A9K3NJV2_HELAN</name>
<dbReference type="Proteomes" id="UP000215914">
    <property type="component" value="Unassembled WGS sequence"/>
</dbReference>